<keyword evidence="1" id="KW-0812">Transmembrane</keyword>
<comment type="caution">
    <text evidence="2">The sequence shown here is derived from an EMBL/GenBank/DDBJ whole genome shotgun (WGS) entry which is preliminary data.</text>
</comment>
<feature type="transmembrane region" description="Helical" evidence="1">
    <location>
        <begin position="55"/>
        <end position="81"/>
    </location>
</feature>
<evidence type="ECO:0000256" key="1">
    <source>
        <dbReference type="SAM" id="Phobius"/>
    </source>
</evidence>
<keyword evidence="1" id="KW-1133">Transmembrane helix</keyword>
<dbReference type="Proteomes" id="UP001610446">
    <property type="component" value="Unassembled WGS sequence"/>
</dbReference>
<accession>A0ABR4IVS7</accession>
<gene>
    <name evidence="2" type="ORF">BJY01DRAFT_254146</name>
</gene>
<reference evidence="2 3" key="1">
    <citation type="submission" date="2024-07" db="EMBL/GenBank/DDBJ databases">
        <title>Section-level genome sequencing and comparative genomics of Aspergillus sections Usti and Cavernicolus.</title>
        <authorList>
            <consortium name="Lawrence Berkeley National Laboratory"/>
            <person name="Nybo J.L."/>
            <person name="Vesth T.C."/>
            <person name="Theobald S."/>
            <person name="Frisvad J.C."/>
            <person name="Larsen T.O."/>
            <person name="Kjaerboelling I."/>
            <person name="Rothschild-Mancinelli K."/>
            <person name="Lyhne E.K."/>
            <person name="Kogle M.E."/>
            <person name="Barry K."/>
            <person name="Clum A."/>
            <person name="Na H."/>
            <person name="Ledsgaard L."/>
            <person name="Lin J."/>
            <person name="Lipzen A."/>
            <person name="Kuo A."/>
            <person name="Riley R."/>
            <person name="Mondo S."/>
            <person name="Labutti K."/>
            <person name="Haridas S."/>
            <person name="Pangalinan J."/>
            <person name="Salamov A.A."/>
            <person name="Simmons B.A."/>
            <person name="Magnuson J.K."/>
            <person name="Chen J."/>
            <person name="Drula E."/>
            <person name="Henrissat B."/>
            <person name="Wiebenga A."/>
            <person name="Lubbers R.J."/>
            <person name="Gomes A.C."/>
            <person name="Makela M.R."/>
            <person name="Stajich J."/>
            <person name="Grigoriev I.V."/>
            <person name="Mortensen U.H."/>
            <person name="De Vries R.P."/>
            <person name="Baker S.E."/>
            <person name="Andersen M.R."/>
        </authorList>
    </citation>
    <scope>NUCLEOTIDE SEQUENCE [LARGE SCALE GENOMIC DNA]</scope>
    <source>
        <strain evidence="2 3">CBS 123904</strain>
    </source>
</reference>
<organism evidence="2 3">
    <name type="scientific">Aspergillus pseudoustus</name>
    <dbReference type="NCBI Taxonomy" id="1810923"/>
    <lineage>
        <taxon>Eukaryota</taxon>
        <taxon>Fungi</taxon>
        <taxon>Dikarya</taxon>
        <taxon>Ascomycota</taxon>
        <taxon>Pezizomycotina</taxon>
        <taxon>Eurotiomycetes</taxon>
        <taxon>Eurotiomycetidae</taxon>
        <taxon>Eurotiales</taxon>
        <taxon>Aspergillaceae</taxon>
        <taxon>Aspergillus</taxon>
        <taxon>Aspergillus subgen. Nidulantes</taxon>
    </lineage>
</organism>
<sequence length="112" mass="11872">MSAQFFASTSINIISTTYTIECYPDLAGVMVIVCGAYRNIIGFGLSYGAQGFMNAVGVMGCFGTYAGILGGLGVVGIFFYVKGAKVRAVVNAWSWRRSVLADEHEHGPMSGV</sequence>
<evidence type="ECO:0000313" key="3">
    <source>
        <dbReference type="Proteomes" id="UP001610446"/>
    </source>
</evidence>
<dbReference type="EMBL" id="JBFXLU010000276">
    <property type="protein sequence ID" value="KAL2831861.1"/>
    <property type="molecule type" value="Genomic_DNA"/>
</dbReference>
<keyword evidence="1" id="KW-0472">Membrane</keyword>
<protein>
    <recommendedName>
        <fullName evidence="4">Major facilitator superfamily domain-containing protein</fullName>
    </recommendedName>
</protein>
<evidence type="ECO:0000313" key="2">
    <source>
        <dbReference type="EMBL" id="KAL2831861.1"/>
    </source>
</evidence>
<keyword evidence="3" id="KW-1185">Reference proteome</keyword>
<name>A0ABR4IVS7_9EURO</name>
<evidence type="ECO:0008006" key="4">
    <source>
        <dbReference type="Google" id="ProtNLM"/>
    </source>
</evidence>
<proteinExistence type="predicted"/>